<accession>W7ISM3</accession>
<dbReference type="STRING" id="909613.UO65_4961"/>
<comment type="caution">
    <text evidence="1">The sequence shown here is derived from an EMBL/GenBank/DDBJ whole genome shotgun (WGS) entry which is preliminary data.</text>
</comment>
<dbReference type="eggNOG" id="ENOG5031TC5">
    <property type="taxonomic scope" value="Bacteria"/>
</dbReference>
<dbReference type="OrthoDB" id="3403955at2"/>
<keyword evidence="2" id="KW-1185">Reference proteome</keyword>
<evidence type="ECO:0000313" key="1">
    <source>
        <dbReference type="EMBL" id="EWC59722.1"/>
    </source>
</evidence>
<organism evidence="1 2">
    <name type="scientific">Actinokineospora spheciospongiae</name>
    <dbReference type="NCBI Taxonomy" id="909613"/>
    <lineage>
        <taxon>Bacteria</taxon>
        <taxon>Bacillati</taxon>
        <taxon>Actinomycetota</taxon>
        <taxon>Actinomycetes</taxon>
        <taxon>Pseudonocardiales</taxon>
        <taxon>Pseudonocardiaceae</taxon>
        <taxon>Actinokineospora</taxon>
    </lineage>
</organism>
<dbReference type="PATRIC" id="fig|909613.9.peg.4960"/>
<sequence length="594" mass="58088">MSAQEQTLHDFVLNLLTDDAARSAFAANPTAALGDAGLGDVTAQDVQDVIPLVVDYAPVGDGQGVELAIPTDGDDAIARLQAVAEVGGAAFAGQVDTDVVTATATGVYSADEGFDGKFDVDTEQGGATTWLAAGSDGAALDTVFESDHAQGQAGVAVGTDGTAAGYADLTTEHATAHGAFAASTEGARGHLAVETDHLDSGSAFAAGFEGVQAGTHGETDFAAYEAKLDTTDGVATSAVLDTDELEAGVALDALTEDGTQAVAGVETDFVTAGAALDASTEGVHATAGVETDALSAGASLDASRDGVYATAGVEADDLSAGAALGLDHDGLQADAGLETEAVWAGVQTGGDALSAGTDLDAGVLGVEGGLDYAAGDLALGAELETPLGEVDLSGLSVGVHGVSTPELADLVDPGDLLDAETLRGGDLSAGTVADFVSAGGRLVGETADLASGAAPAGLGGFLTGATAPVSDALSTGTAPLTDGLDALDGLGTLPALPGLSDLPAELPAVPALPELSDLPAELPTDLSDLPVDLPTDLPVDVPDLPVVNPLPDLAHLPETLGGVVDASPLGDLVHGVEDALPEVGGLTDGLHLGH</sequence>
<protein>
    <submittedName>
        <fullName evidence="1">PE_PGRS family protein</fullName>
    </submittedName>
</protein>
<dbReference type="Proteomes" id="UP000019277">
    <property type="component" value="Unassembled WGS sequence"/>
</dbReference>
<accession>A0A8E3BH81</accession>
<dbReference type="EMBL" id="AYXG01000187">
    <property type="protein sequence ID" value="EWC59722.1"/>
    <property type="molecule type" value="Genomic_DNA"/>
</dbReference>
<dbReference type="RefSeq" id="WP_035286669.1">
    <property type="nucleotide sequence ID" value="NZ_AYXG01000187.1"/>
</dbReference>
<reference evidence="1 2" key="1">
    <citation type="journal article" date="2014" name="Genome Announc.">
        <title>Draft Genome Sequence of the Antitrypanosomally Active Sponge-Associated Bacterium Actinokineospora sp. Strain EG49.</title>
        <authorList>
            <person name="Harjes J."/>
            <person name="Ryu T."/>
            <person name="Abdelmohsen U.R."/>
            <person name="Moitinho-Silva L."/>
            <person name="Horn H."/>
            <person name="Ravasi T."/>
            <person name="Hentschel U."/>
        </authorList>
    </citation>
    <scope>NUCLEOTIDE SEQUENCE [LARGE SCALE GENOMIC DNA]</scope>
    <source>
        <strain evidence="1 2">EG49</strain>
    </source>
</reference>
<gene>
    <name evidence="1" type="ORF">UO65_4961</name>
</gene>
<dbReference type="InterPro" id="IPR049709">
    <property type="entry name" value="IniB-like_N"/>
</dbReference>
<proteinExistence type="predicted"/>
<name>W7ISM3_9PSEU</name>
<evidence type="ECO:0000313" key="2">
    <source>
        <dbReference type="Proteomes" id="UP000019277"/>
    </source>
</evidence>
<dbReference type="AlphaFoldDB" id="W7ISM3"/>
<dbReference type="NCBIfam" id="NF038175">
    <property type="entry name" value="IniB_NTERM"/>
    <property type="match status" value="1"/>
</dbReference>